<dbReference type="Pfam" id="PF13532">
    <property type="entry name" value="2OG-FeII_Oxy_2"/>
    <property type="match status" value="1"/>
</dbReference>
<proteinExistence type="predicted"/>
<feature type="binding site" evidence="5">
    <location>
        <position position="253"/>
    </location>
    <ligand>
        <name>Fe cation</name>
        <dbReference type="ChEBI" id="CHEBI:24875"/>
        <note>catalytic</note>
    </ligand>
</feature>
<feature type="domain" description="Fe2OG dioxygenase" evidence="7">
    <location>
        <begin position="228"/>
        <end position="350"/>
    </location>
</feature>
<sequence>MQPPSHLTSRRQRKIWEQQQRDNAVKRQRKDIYENQTPFRHAERHFKLTRELDFTNVVDFDHRKDKRIVSVSLPNALPESLFGKTTDTAYILEGVSGLIYIPNPFTPDKQRHYIKQCLSTYALPPNKSNLDPHYKIPSEGLWHLYTNEQQKQQQQKIIPTNDNEQHVLPSDIMHKLRWITLGYQYDWTTKKYHDEAYPIAQDLSELTKAIVAAVEGIGQHDVWKNTYPSDQFKAEAGVINYYQLKDTLMGHVDQSERNMDAPLISLSFGHACIYLLGGTTRDTAPIPIHLKSGDLLIMTGECRKAYHGVPRIIENSLPEYLSIKVDEDDWALYGSYMSTSRINLNIRQVE</sequence>
<keyword evidence="1 5" id="KW-0479">Metal-binding</keyword>
<evidence type="ECO:0000256" key="2">
    <source>
        <dbReference type="ARBA" id="ARBA00022964"/>
    </source>
</evidence>
<feature type="binding site" evidence="5">
    <location>
        <position position="251"/>
    </location>
    <ligand>
        <name>Fe cation</name>
        <dbReference type="ChEBI" id="CHEBI:24875"/>
        <note>catalytic</note>
    </ligand>
</feature>
<dbReference type="SUPFAM" id="SSF51197">
    <property type="entry name" value="Clavaminate synthase-like"/>
    <property type="match status" value="1"/>
</dbReference>
<gene>
    <name evidence="8" type="ORF">LRAMOSA04975</name>
</gene>
<dbReference type="Gene3D" id="2.60.120.590">
    <property type="entry name" value="Alpha-ketoglutarate-dependent dioxygenase AlkB-like"/>
    <property type="match status" value="1"/>
</dbReference>
<evidence type="ECO:0000313" key="8">
    <source>
        <dbReference type="EMBL" id="CDS12791.1"/>
    </source>
</evidence>
<keyword evidence="3" id="KW-0560">Oxidoreductase</keyword>
<evidence type="ECO:0000256" key="4">
    <source>
        <dbReference type="ARBA" id="ARBA00023004"/>
    </source>
</evidence>
<dbReference type="GO" id="GO:0051213">
    <property type="term" value="F:dioxygenase activity"/>
    <property type="evidence" value="ECO:0007669"/>
    <property type="project" value="UniProtKB-KW"/>
</dbReference>
<dbReference type="InterPro" id="IPR004574">
    <property type="entry name" value="Alkb"/>
</dbReference>
<evidence type="ECO:0000256" key="6">
    <source>
        <dbReference type="SAM" id="MobiDB-lite"/>
    </source>
</evidence>
<evidence type="ECO:0000256" key="3">
    <source>
        <dbReference type="ARBA" id="ARBA00023002"/>
    </source>
</evidence>
<dbReference type="InterPro" id="IPR037151">
    <property type="entry name" value="AlkB-like_sf"/>
</dbReference>
<dbReference type="PANTHER" id="PTHR16557">
    <property type="entry name" value="ALKYLATED DNA REPAIR PROTEIN ALKB-RELATED"/>
    <property type="match status" value="1"/>
</dbReference>
<dbReference type="OrthoDB" id="6614653at2759"/>
<feature type="region of interest" description="Disordered" evidence="6">
    <location>
        <begin position="1"/>
        <end position="34"/>
    </location>
</feature>
<dbReference type="InterPro" id="IPR027450">
    <property type="entry name" value="AlkB-like"/>
</dbReference>
<reference evidence="8" key="1">
    <citation type="journal article" date="2014" name="Genome Announc.">
        <title>De novo whole-genome sequence and genome annotation of Lichtheimia ramosa.</title>
        <authorList>
            <person name="Linde J."/>
            <person name="Schwartze V."/>
            <person name="Binder U."/>
            <person name="Lass-Florl C."/>
            <person name="Voigt K."/>
            <person name="Horn F."/>
        </authorList>
    </citation>
    <scope>NUCLEOTIDE SEQUENCE</scope>
    <source>
        <strain evidence="8">JMRC FSU:6197</strain>
    </source>
</reference>
<dbReference type="GO" id="GO:0005634">
    <property type="term" value="C:nucleus"/>
    <property type="evidence" value="ECO:0007669"/>
    <property type="project" value="TreeGrafter"/>
</dbReference>
<feature type="binding site" evidence="5">
    <location>
        <position position="307"/>
    </location>
    <ligand>
        <name>Fe cation</name>
        <dbReference type="ChEBI" id="CHEBI:24875"/>
        <note>catalytic</note>
    </ligand>
</feature>
<evidence type="ECO:0000259" key="7">
    <source>
        <dbReference type="PROSITE" id="PS51471"/>
    </source>
</evidence>
<dbReference type="PROSITE" id="PS51471">
    <property type="entry name" value="FE2OG_OXY"/>
    <property type="match status" value="1"/>
</dbReference>
<dbReference type="EMBL" id="LK023368">
    <property type="protein sequence ID" value="CDS12791.1"/>
    <property type="molecule type" value="Genomic_DNA"/>
</dbReference>
<keyword evidence="2" id="KW-0223">Dioxygenase</keyword>
<accession>A0A077WYV5</accession>
<evidence type="ECO:0000256" key="5">
    <source>
        <dbReference type="PIRSR" id="PIRSR604574-2"/>
    </source>
</evidence>
<dbReference type="GO" id="GO:0046872">
    <property type="term" value="F:metal ion binding"/>
    <property type="evidence" value="ECO:0007669"/>
    <property type="project" value="UniProtKB-KW"/>
</dbReference>
<evidence type="ECO:0000256" key="1">
    <source>
        <dbReference type="ARBA" id="ARBA00022723"/>
    </source>
</evidence>
<feature type="compositionally biased region" description="Basic and acidic residues" evidence="6">
    <location>
        <begin position="14"/>
        <end position="33"/>
    </location>
</feature>
<dbReference type="GO" id="GO:0005737">
    <property type="term" value="C:cytoplasm"/>
    <property type="evidence" value="ECO:0007669"/>
    <property type="project" value="TreeGrafter"/>
</dbReference>
<name>A0A077WYV5_9FUNG</name>
<protein>
    <recommendedName>
        <fullName evidence="7">Fe2OG dioxygenase domain-containing protein</fullName>
    </recommendedName>
</protein>
<comment type="cofactor">
    <cofactor evidence="5">
        <name>Fe(2+)</name>
        <dbReference type="ChEBI" id="CHEBI:29033"/>
    </cofactor>
    <text evidence="5">Binds 1 Fe(2+) ion per subunit.</text>
</comment>
<dbReference type="AlphaFoldDB" id="A0A077WYV5"/>
<dbReference type="InterPro" id="IPR005123">
    <property type="entry name" value="Oxoglu/Fe-dep_dioxygenase_dom"/>
</dbReference>
<dbReference type="PANTHER" id="PTHR16557:SF2">
    <property type="entry name" value="NUCLEIC ACID DIOXYGENASE ALKBH1"/>
    <property type="match status" value="1"/>
</dbReference>
<organism evidence="8">
    <name type="scientific">Lichtheimia ramosa</name>
    <dbReference type="NCBI Taxonomy" id="688394"/>
    <lineage>
        <taxon>Eukaryota</taxon>
        <taxon>Fungi</taxon>
        <taxon>Fungi incertae sedis</taxon>
        <taxon>Mucoromycota</taxon>
        <taxon>Mucoromycotina</taxon>
        <taxon>Mucoromycetes</taxon>
        <taxon>Mucorales</taxon>
        <taxon>Lichtheimiaceae</taxon>
        <taxon>Lichtheimia</taxon>
    </lineage>
</organism>
<keyword evidence="4 5" id="KW-0408">Iron</keyword>